<accession>A0A0J9CAN5</accession>
<feature type="transmembrane region" description="Helical" evidence="1">
    <location>
        <begin position="326"/>
        <end position="347"/>
    </location>
</feature>
<feature type="transmembrane region" description="Helical" evidence="1">
    <location>
        <begin position="463"/>
        <end position="485"/>
    </location>
</feature>
<dbReference type="EMBL" id="ADLK01000011">
    <property type="protein sequence ID" value="KMW22233.1"/>
    <property type="molecule type" value="Genomic_DNA"/>
</dbReference>
<dbReference type="RefSeq" id="WP_007863265.1">
    <property type="nucleotide sequence ID" value="NZ_KQ235876.1"/>
</dbReference>
<dbReference type="Proteomes" id="UP000037392">
    <property type="component" value="Unassembled WGS sequence"/>
</dbReference>
<dbReference type="OrthoDB" id="9781349at2"/>
<evidence type="ECO:0000256" key="1">
    <source>
        <dbReference type="SAM" id="Phobius"/>
    </source>
</evidence>
<feature type="transmembrane region" description="Helical" evidence="1">
    <location>
        <begin position="412"/>
        <end position="430"/>
    </location>
</feature>
<feature type="transmembrane region" description="Helical" evidence="1">
    <location>
        <begin position="61"/>
        <end position="81"/>
    </location>
</feature>
<evidence type="ECO:0000313" key="3">
    <source>
        <dbReference type="EMBL" id="KMW22233.1"/>
    </source>
</evidence>
<evidence type="ECO:0000259" key="2">
    <source>
        <dbReference type="Pfam" id="PF01970"/>
    </source>
</evidence>
<dbReference type="PATRIC" id="fig|742734.4.peg.1562"/>
<feature type="transmembrane region" description="Helical" evidence="1">
    <location>
        <begin position="204"/>
        <end position="221"/>
    </location>
</feature>
<feature type="transmembrane region" description="Helical" evidence="1">
    <location>
        <begin position="112"/>
        <end position="132"/>
    </location>
</feature>
<name>A0A0J9CAN5_9FIRM</name>
<feature type="transmembrane region" description="Helical" evidence="1">
    <location>
        <begin position="252"/>
        <end position="278"/>
    </location>
</feature>
<dbReference type="InterPro" id="IPR002823">
    <property type="entry name" value="DUF112_TM"/>
</dbReference>
<dbReference type="PANTHER" id="PTHR35342">
    <property type="entry name" value="TRICARBOXYLIC TRANSPORT PROTEIN"/>
    <property type="match status" value="1"/>
</dbReference>
<evidence type="ECO:0000313" key="4">
    <source>
        <dbReference type="Proteomes" id="UP000037392"/>
    </source>
</evidence>
<dbReference type="AlphaFoldDB" id="A0A0J9CAN5"/>
<dbReference type="PANTHER" id="PTHR35342:SF5">
    <property type="entry name" value="TRICARBOXYLIC TRANSPORT PROTEIN"/>
    <property type="match status" value="1"/>
</dbReference>
<proteinExistence type="predicted"/>
<keyword evidence="1" id="KW-0472">Membrane</keyword>
<feature type="transmembrane region" description="Helical" evidence="1">
    <location>
        <begin position="167"/>
        <end position="184"/>
    </location>
</feature>
<comment type="caution">
    <text evidence="3">The sequence shown here is derived from an EMBL/GenBank/DDBJ whole genome shotgun (WGS) entry which is preliminary data.</text>
</comment>
<gene>
    <name evidence="3" type="ORF">HMPREF9470_01462</name>
</gene>
<feature type="transmembrane region" description="Helical" evidence="1">
    <location>
        <begin position="389"/>
        <end position="405"/>
    </location>
</feature>
<feature type="transmembrane region" description="Helical" evidence="1">
    <location>
        <begin position="354"/>
        <end position="377"/>
    </location>
</feature>
<dbReference type="GeneID" id="93164547"/>
<feature type="domain" description="DUF112" evidence="2">
    <location>
        <begin position="17"/>
        <end position="437"/>
    </location>
</feature>
<keyword evidence="1" id="KW-0812">Transmembrane</keyword>
<sequence>MANYIIGFSQIMNPLCLLLGLLGTFLGIFFGASPGMTSSMGIALALPLTYSMGIVNGMSLLLGIYIGSISGGLITAILINIPGTPASVATTFDGHPMALRGEGGRAIRVGTLYSFLGGMVSLAALFLISPILAKWALKFSYEEYFSIAVLSLLLISSLSGKSIVKGLVSALIGVMFTTIGMAPVDTVRRYTFGLTSLDGGLKLLPLMIGIYAVAEVLKVAAASDQGDMKPLNYKSKGLGVTWKEFREQFKNFTVSSLLGVGIGILPGLGAAISNLIAYSVSKKMSKHPERYGTGCIDGLIASETANNAVSGGALIPLLTMGIPGDAGTTMLLAAFMLKGITPGPLLFDTYSDVIYAMFAILIVANIMMLLIQIYGLPVFLKLLSIPKNILLPVVMVLASIGAFAMNNRIFDVWSILFFAIVGYGLSWFEFPPAPIVLGFVLGPIIELNFRRGMMSSYGTFFNFFTRPISGTVLVLTILLLIIQIVRTIRTRQKTKINS</sequence>
<keyword evidence="1" id="KW-1133">Transmembrane helix</keyword>
<reference evidence="3 4" key="1">
    <citation type="submission" date="2011-04" db="EMBL/GenBank/DDBJ databases">
        <title>The Genome Sequence of Clostridium citroniae WAL-19142.</title>
        <authorList>
            <consortium name="The Broad Institute Genome Sequencing Platform"/>
            <person name="Earl A."/>
            <person name="Ward D."/>
            <person name="Feldgarden M."/>
            <person name="Gevers D."/>
            <person name="Warren Y.A."/>
            <person name="Tyrrell K.L."/>
            <person name="Citron D.M."/>
            <person name="Goldstein E.J."/>
            <person name="Daigneault M."/>
            <person name="Allen-Vercoe E."/>
            <person name="Young S.K."/>
            <person name="Zeng Q."/>
            <person name="Gargeya S."/>
            <person name="Fitzgerald M."/>
            <person name="Haas B."/>
            <person name="Abouelleil A."/>
            <person name="Alvarado L."/>
            <person name="Arachchi H.M."/>
            <person name="Berlin A."/>
            <person name="Brown A."/>
            <person name="Chapman S.B."/>
            <person name="Chen Z."/>
            <person name="Dunbar C."/>
            <person name="Freedman E."/>
            <person name="Gearin G."/>
            <person name="Gellesch M."/>
            <person name="Goldberg J."/>
            <person name="Griggs A."/>
            <person name="Gujja S."/>
            <person name="Heilman E.R."/>
            <person name="Heiman D."/>
            <person name="Howarth C."/>
            <person name="Larson L."/>
            <person name="Lui A."/>
            <person name="MacDonald P.J."/>
            <person name="Mehta T."/>
            <person name="Montmayeur A."/>
            <person name="Murphy C."/>
            <person name="Neiman D."/>
            <person name="Pearson M."/>
            <person name="Priest M."/>
            <person name="Roberts A."/>
            <person name="Saif S."/>
            <person name="Shea T."/>
            <person name="Shenoy N."/>
            <person name="Sisk P."/>
            <person name="Stolte C."/>
            <person name="Sykes S."/>
            <person name="White J."/>
            <person name="Yandava C."/>
            <person name="Wortman J."/>
            <person name="Nusbaum C."/>
            <person name="Birren B."/>
        </authorList>
    </citation>
    <scope>NUCLEOTIDE SEQUENCE [LARGE SCALE GENOMIC DNA]</scope>
    <source>
        <strain evidence="3 4">WAL-19142</strain>
    </source>
</reference>
<dbReference type="Pfam" id="PF01970">
    <property type="entry name" value="TctA"/>
    <property type="match status" value="1"/>
</dbReference>
<organism evidence="3 4">
    <name type="scientific">[Clostridium] citroniae WAL-19142</name>
    <dbReference type="NCBI Taxonomy" id="742734"/>
    <lineage>
        <taxon>Bacteria</taxon>
        <taxon>Bacillati</taxon>
        <taxon>Bacillota</taxon>
        <taxon>Clostridia</taxon>
        <taxon>Lachnospirales</taxon>
        <taxon>Lachnospiraceae</taxon>
        <taxon>Enterocloster</taxon>
    </lineage>
</organism>
<feature type="transmembrane region" description="Helical" evidence="1">
    <location>
        <begin position="144"/>
        <end position="160"/>
    </location>
</feature>
<protein>
    <recommendedName>
        <fullName evidence="2">DUF112 domain-containing protein</fullName>
    </recommendedName>
</protein>